<gene>
    <name evidence="2" type="ORF">B0A81_13070</name>
</gene>
<dbReference type="InterPro" id="IPR011322">
    <property type="entry name" value="N-reg_PII-like_a/b"/>
</dbReference>
<dbReference type="SUPFAM" id="SSF54913">
    <property type="entry name" value="GlnB-like"/>
    <property type="match status" value="1"/>
</dbReference>
<evidence type="ECO:0000259" key="1">
    <source>
        <dbReference type="Pfam" id="PF09413"/>
    </source>
</evidence>
<keyword evidence="3" id="KW-1185">Reference proteome</keyword>
<organism evidence="2 3">
    <name type="scientific">Flavobacterium plurextorum</name>
    <dbReference type="NCBI Taxonomy" id="1114867"/>
    <lineage>
        <taxon>Bacteria</taxon>
        <taxon>Pseudomonadati</taxon>
        <taxon>Bacteroidota</taxon>
        <taxon>Flavobacteriia</taxon>
        <taxon>Flavobacteriales</taxon>
        <taxon>Flavobacteriaceae</taxon>
        <taxon>Flavobacterium</taxon>
    </lineage>
</organism>
<dbReference type="Pfam" id="PF09413">
    <property type="entry name" value="DUF2007"/>
    <property type="match status" value="1"/>
</dbReference>
<dbReference type="RefSeq" id="WP_089058447.1">
    <property type="nucleotide sequence ID" value="NZ_CP100442.1"/>
</dbReference>
<protein>
    <recommendedName>
        <fullName evidence="1">DUF2007 domain-containing protein</fullName>
    </recommendedName>
</protein>
<dbReference type="EMBL" id="MUHD01000024">
    <property type="protein sequence ID" value="OXB06624.1"/>
    <property type="molecule type" value="Genomic_DNA"/>
</dbReference>
<accession>A0ABX4CT99</accession>
<comment type="caution">
    <text evidence="2">The sequence shown here is derived from an EMBL/GenBank/DDBJ whole genome shotgun (WGS) entry which is preliminary data.</text>
</comment>
<name>A0ABX4CT99_9FLAO</name>
<evidence type="ECO:0000313" key="3">
    <source>
        <dbReference type="Proteomes" id="UP000198381"/>
    </source>
</evidence>
<dbReference type="InterPro" id="IPR018551">
    <property type="entry name" value="DUF2007"/>
</dbReference>
<proteinExistence type="predicted"/>
<dbReference type="Proteomes" id="UP000198381">
    <property type="component" value="Unassembled WGS sequence"/>
</dbReference>
<evidence type="ECO:0000313" key="2">
    <source>
        <dbReference type="EMBL" id="OXB06624.1"/>
    </source>
</evidence>
<feature type="domain" description="DUF2007" evidence="1">
    <location>
        <begin position="1"/>
        <end position="68"/>
    </location>
</feature>
<reference evidence="2 3" key="1">
    <citation type="submission" date="2016-11" db="EMBL/GenBank/DDBJ databases">
        <title>Whole genomes of Flavobacteriaceae.</title>
        <authorList>
            <person name="Stine C."/>
            <person name="Li C."/>
            <person name="Tadesse D."/>
        </authorList>
    </citation>
    <scope>NUCLEOTIDE SEQUENCE [LARGE SCALE GENOMIC DNA]</scope>
    <source>
        <strain evidence="2 3">CCUG 60112</strain>
    </source>
</reference>
<sequence length="77" mass="8629">MVEIFRGSYIEAMNIKNLLENNAIFVSTANEYMSSIQPWSVSAGGNAPAILNIREEDLENASKIIQDYNNGEYNLEV</sequence>